<dbReference type="Gene3D" id="1.10.238.10">
    <property type="entry name" value="EF-hand"/>
    <property type="match status" value="1"/>
</dbReference>
<reference evidence="10" key="2">
    <citation type="submission" date="2025-09" db="UniProtKB">
        <authorList>
            <consortium name="Ensembl"/>
        </authorList>
    </citation>
    <scope>IDENTIFICATION</scope>
</reference>
<dbReference type="PROSITE" id="PS50222">
    <property type="entry name" value="EF_HAND_2"/>
    <property type="match status" value="1"/>
</dbReference>
<evidence type="ECO:0000259" key="9">
    <source>
        <dbReference type="PROSITE" id="PS50222"/>
    </source>
</evidence>
<evidence type="ECO:0000256" key="7">
    <source>
        <dbReference type="PIRSR" id="PIRSR608080-1"/>
    </source>
</evidence>
<dbReference type="SMART" id="SM00054">
    <property type="entry name" value="EFh"/>
    <property type="match status" value="1"/>
</dbReference>
<evidence type="ECO:0000256" key="1">
    <source>
        <dbReference type="ARBA" id="ARBA00009753"/>
    </source>
</evidence>
<feature type="binding site" evidence="7">
    <location>
        <position position="63"/>
    </location>
    <ligand>
        <name>Ca(2+)</name>
        <dbReference type="ChEBI" id="CHEBI:29108"/>
        <label>1</label>
    </ligand>
</feature>
<dbReference type="Proteomes" id="UP000472277">
    <property type="component" value="Chromosome 10"/>
</dbReference>
<comment type="similarity">
    <text evidence="1 8">Belongs to the parvalbumin family.</text>
</comment>
<dbReference type="InterPro" id="IPR018247">
    <property type="entry name" value="EF_Hand_1_Ca_BS"/>
</dbReference>
<dbReference type="PROSITE" id="PS00018">
    <property type="entry name" value="EF_HAND_1"/>
    <property type="match status" value="1"/>
</dbReference>
<keyword evidence="5" id="KW-0514">Muscle protein</keyword>
<dbReference type="FunFam" id="1.10.238.10:FF:000060">
    <property type="entry name" value="Parvalbumin, thymic"/>
    <property type="match status" value="1"/>
</dbReference>
<dbReference type="SUPFAM" id="SSF47473">
    <property type="entry name" value="EF-hand"/>
    <property type="match status" value="1"/>
</dbReference>
<dbReference type="GO" id="GO:0005509">
    <property type="term" value="F:calcium ion binding"/>
    <property type="evidence" value="ECO:0007669"/>
    <property type="project" value="UniProtKB-UniRule"/>
</dbReference>
<feature type="binding site" evidence="7">
    <location>
        <position position="56"/>
    </location>
    <ligand>
        <name>Ca(2+)</name>
        <dbReference type="ChEBI" id="CHEBI:29108"/>
        <label>1</label>
    </ligand>
</feature>
<evidence type="ECO:0000313" key="10">
    <source>
        <dbReference type="Ensembl" id="ENSSTUP00000003764.1"/>
    </source>
</evidence>
<dbReference type="PRINTS" id="PR01697">
    <property type="entry name" value="PARVALBUMIN"/>
</dbReference>
<feature type="binding site" evidence="7">
    <location>
        <position position="52"/>
    </location>
    <ligand>
        <name>Ca(2+)</name>
        <dbReference type="ChEBI" id="CHEBI:29108"/>
        <label>1</label>
    </ligand>
</feature>
<dbReference type="AlphaFoldDB" id="A0A673VUG2"/>
<dbReference type="InParanoid" id="A0A673VUG2"/>
<feature type="binding site" evidence="7">
    <location>
        <position position="95"/>
    </location>
    <ligand>
        <name>Ca(2+)</name>
        <dbReference type="ChEBI" id="CHEBI:29108"/>
        <label>2</label>
    </ligand>
</feature>
<organism evidence="10 11">
    <name type="scientific">Salmo trutta</name>
    <name type="common">Brown trout</name>
    <dbReference type="NCBI Taxonomy" id="8032"/>
    <lineage>
        <taxon>Eukaryota</taxon>
        <taxon>Metazoa</taxon>
        <taxon>Chordata</taxon>
        <taxon>Craniata</taxon>
        <taxon>Vertebrata</taxon>
        <taxon>Euteleostomi</taxon>
        <taxon>Actinopterygii</taxon>
        <taxon>Neopterygii</taxon>
        <taxon>Teleostei</taxon>
        <taxon>Protacanthopterygii</taxon>
        <taxon>Salmoniformes</taxon>
        <taxon>Salmonidae</taxon>
        <taxon>Salmoninae</taxon>
        <taxon>Salmo</taxon>
    </lineage>
</organism>
<name>A0A673VUG2_SALTR</name>
<keyword evidence="4 7" id="KW-0106">Calcium</keyword>
<evidence type="ECO:0000256" key="5">
    <source>
        <dbReference type="ARBA" id="ARBA00023179"/>
    </source>
</evidence>
<comment type="function">
    <text evidence="6 8">In muscle, parvalbumin is thought to be involved in relaxation after contraction. It binds two calcium ions.</text>
</comment>
<dbReference type="PANTHER" id="PTHR11653">
    <property type="entry name" value="PARVALBUMIN ALPHA"/>
    <property type="match status" value="1"/>
</dbReference>
<dbReference type="Pfam" id="PF13499">
    <property type="entry name" value="EF-hand_7"/>
    <property type="match status" value="1"/>
</dbReference>
<dbReference type="GeneTree" id="ENSGT00940000163144"/>
<evidence type="ECO:0000256" key="4">
    <source>
        <dbReference type="ARBA" id="ARBA00022837"/>
    </source>
</evidence>
<feature type="binding site" evidence="7">
    <location>
        <position position="58"/>
    </location>
    <ligand>
        <name>Ca(2+)</name>
        <dbReference type="ChEBI" id="CHEBI:29108"/>
        <label>1</label>
    </ligand>
</feature>
<gene>
    <name evidence="10" type="primary">LOC115201382</name>
</gene>
<accession>A0A673VUG2</accession>
<feature type="domain" description="EF-hand" evidence="9">
    <location>
        <begin position="39"/>
        <end position="74"/>
    </location>
</feature>
<keyword evidence="3" id="KW-0677">Repeat</keyword>
<protein>
    <recommendedName>
        <fullName evidence="8">Parvalbumin</fullName>
    </recommendedName>
</protein>
<dbReference type="InterPro" id="IPR008080">
    <property type="entry name" value="Parvalbumin"/>
</dbReference>
<feature type="binding site" evidence="7">
    <location>
        <position position="91"/>
    </location>
    <ligand>
        <name>Ca(2+)</name>
        <dbReference type="ChEBI" id="CHEBI:29108"/>
        <label>2</label>
    </ligand>
</feature>
<feature type="binding site" evidence="7">
    <location>
        <position position="93"/>
    </location>
    <ligand>
        <name>Ca(2+)</name>
        <dbReference type="ChEBI" id="CHEBI:29108"/>
        <label>2</label>
    </ligand>
</feature>
<dbReference type="Ensembl" id="ENSSTUT00000003992.1">
    <property type="protein sequence ID" value="ENSSTUP00000003764.1"/>
    <property type="gene ID" value="ENSSTUG00000001874.1"/>
</dbReference>
<feature type="binding site" evidence="7">
    <location>
        <position position="54"/>
    </location>
    <ligand>
        <name>Ca(2+)</name>
        <dbReference type="ChEBI" id="CHEBI:29108"/>
        <label>1</label>
    </ligand>
</feature>
<evidence type="ECO:0000313" key="11">
    <source>
        <dbReference type="Proteomes" id="UP000472277"/>
    </source>
</evidence>
<dbReference type="InterPro" id="IPR011992">
    <property type="entry name" value="EF-hand-dom_pair"/>
</dbReference>
<evidence type="ECO:0000256" key="2">
    <source>
        <dbReference type="ARBA" id="ARBA00022723"/>
    </source>
</evidence>
<evidence type="ECO:0000256" key="3">
    <source>
        <dbReference type="ARBA" id="ARBA00022737"/>
    </source>
</evidence>
<reference evidence="10" key="1">
    <citation type="submission" date="2025-08" db="UniProtKB">
        <authorList>
            <consortium name="Ensembl"/>
        </authorList>
    </citation>
    <scope>IDENTIFICATION</scope>
</reference>
<evidence type="ECO:0000256" key="6">
    <source>
        <dbReference type="ARBA" id="ARBA00025308"/>
    </source>
</evidence>
<dbReference type="PANTHER" id="PTHR11653:SF12">
    <property type="entry name" value="PARVALBUMIN"/>
    <property type="match status" value="1"/>
</dbReference>
<proteinExistence type="inferred from homology"/>
<keyword evidence="11" id="KW-1185">Reference proteome</keyword>
<dbReference type="FunCoup" id="A0A673VUG2">
    <property type="interactions" value="4"/>
</dbReference>
<evidence type="ECO:0000256" key="8">
    <source>
        <dbReference type="RuleBase" id="RU368048"/>
    </source>
</evidence>
<keyword evidence="2 7" id="KW-0479">Metal-binding</keyword>
<dbReference type="GO" id="GO:0005737">
    <property type="term" value="C:cytoplasm"/>
    <property type="evidence" value="ECO:0007669"/>
    <property type="project" value="TreeGrafter"/>
</dbReference>
<dbReference type="InterPro" id="IPR002048">
    <property type="entry name" value="EF_hand_dom"/>
</dbReference>
<sequence>MAFKGMLKDEDIAAALQHCAAADSFNHKEFFAKVGLAGKSTEDLKKAFYLVDQDKSGFIEEDELKLFLQNFSASARALTDAETKAFLADGDKDGDGMIGVDGEDYSFLKFGNVIAISVEIENEMLSKKLLNHSYY</sequence>